<evidence type="ECO:0000259" key="4">
    <source>
        <dbReference type="Pfam" id="PF13960"/>
    </source>
</evidence>
<dbReference type="InterPro" id="IPR016161">
    <property type="entry name" value="Ald_DH/histidinol_DH"/>
</dbReference>
<dbReference type="InterPro" id="IPR043502">
    <property type="entry name" value="DNA/RNA_pol_sf"/>
</dbReference>
<dbReference type="InterPro" id="IPR004242">
    <property type="entry name" value="Transposase_21"/>
</dbReference>
<dbReference type="Pfam" id="PF02992">
    <property type="entry name" value="Transposase_21"/>
    <property type="match status" value="1"/>
</dbReference>
<dbReference type="EMBL" id="BKCJ010006541">
    <property type="protein sequence ID" value="GEU72686.1"/>
    <property type="molecule type" value="Genomic_DNA"/>
</dbReference>
<name>A0A6L2MFB5_TANCI</name>
<dbReference type="GO" id="GO:0003964">
    <property type="term" value="F:RNA-directed DNA polymerase activity"/>
    <property type="evidence" value="ECO:0007669"/>
    <property type="project" value="UniProtKB-KW"/>
</dbReference>
<keyword evidence="6" id="KW-0695">RNA-directed DNA polymerase</keyword>
<reference evidence="6" key="1">
    <citation type="journal article" date="2019" name="Sci. Rep.">
        <title>Draft genome of Tanacetum cinerariifolium, the natural source of mosquito coil.</title>
        <authorList>
            <person name="Yamashiro T."/>
            <person name="Shiraishi A."/>
            <person name="Satake H."/>
            <person name="Nakayama K."/>
        </authorList>
    </citation>
    <scope>NUCLEOTIDE SEQUENCE</scope>
</reference>
<dbReference type="PANTHER" id="PTHR11439:SF515">
    <property type="entry name" value="GAG-POL POLYPROTEIN"/>
    <property type="match status" value="1"/>
</dbReference>
<evidence type="ECO:0000256" key="1">
    <source>
        <dbReference type="SAM" id="MobiDB-lite"/>
    </source>
</evidence>
<dbReference type="Pfam" id="PF07727">
    <property type="entry name" value="RVT_2"/>
    <property type="match status" value="1"/>
</dbReference>
<feature type="compositionally biased region" description="Basic and acidic residues" evidence="1">
    <location>
        <begin position="1262"/>
        <end position="1284"/>
    </location>
</feature>
<feature type="domain" description="Aldehyde dehydrogenase" evidence="2">
    <location>
        <begin position="585"/>
        <end position="690"/>
    </location>
</feature>
<dbReference type="SUPFAM" id="SSF56672">
    <property type="entry name" value="DNA/RNA polymerases"/>
    <property type="match status" value="1"/>
</dbReference>
<dbReference type="Gene3D" id="3.40.605.10">
    <property type="entry name" value="Aldehyde Dehydrogenase, Chain A, domain 1"/>
    <property type="match status" value="1"/>
</dbReference>
<evidence type="ECO:0000259" key="3">
    <source>
        <dbReference type="Pfam" id="PF07727"/>
    </source>
</evidence>
<dbReference type="Pfam" id="PF26133">
    <property type="entry name" value="DUF8039"/>
    <property type="match status" value="1"/>
</dbReference>
<comment type="caution">
    <text evidence="6">The sequence shown here is derived from an EMBL/GenBank/DDBJ whole genome shotgun (WGS) entry which is preliminary data.</text>
</comment>
<evidence type="ECO:0000313" key="6">
    <source>
        <dbReference type="EMBL" id="GEU72686.1"/>
    </source>
</evidence>
<feature type="region of interest" description="Disordered" evidence="1">
    <location>
        <begin position="273"/>
        <end position="296"/>
    </location>
</feature>
<evidence type="ECO:0000259" key="2">
    <source>
        <dbReference type="Pfam" id="PF00171"/>
    </source>
</evidence>
<dbReference type="Pfam" id="PF13960">
    <property type="entry name" value="DUF4218"/>
    <property type="match status" value="1"/>
</dbReference>
<accession>A0A6L2MFB5</accession>
<keyword evidence="6" id="KW-0548">Nucleotidyltransferase</keyword>
<protein>
    <submittedName>
        <fullName evidence="6">Ribonuclease H-like domain, reverse transcriptase, RNA-dependent DNA polymerase</fullName>
    </submittedName>
</protein>
<dbReference type="InterPro" id="IPR015590">
    <property type="entry name" value="Aldehyde_DH_dom"/>
</dbReference>
<keyword evidence="6" id="KW-0808">Transferase</keyword>
<feature type="domain" description="DUF8039" evidence="5">
    <location>
        <begin position="1178"/>
        <end position="1247"/>
    </location>
</feature>
<dbReference type="InterPro" id="IPR013103">
    <property type="entry name" value="RVT_2"/>
</dbReference>
<dbReference type="GO" id="GO:0016491">
    <property type="term" value="F:oxidoreductase activity"/>
    <property type="evidence" value="ECO:0007669"/>
    <property type="project" value="InterPro"/>
</dbReference>
<proteinExistence type="predicted"/>
<dbReference type="PANTHER" id="PTHR11439">
    <property type="entry name" value="GAG-POL-RELATED RETROTRANSPOSON"/>
    <property type="match status" value="1"/>
</dbReference>
<organism evidence="6">
    <name type="scientific">Tanacetum cinerariifolium</name>
    <name type="common">Dalmatian daisy</name>
    <name type="synonym">Chrysanthemum cinerariifolium</name>
    <dbReference type="NCBI Taxonomy" id="118510"/>
    <lineage>
        <taxon>Eukaryota</taxon>
        <taxon>Viridiplantae</taxon>
        <taxon>Streptophyta</taxon>
        <taxon>Embryophyta</taxon>
        <taxon>Tracheophyta</taxon>
        <taxon>Spermatophyta</taxon>
        <taxon>Magnoliopsida</taxon>
        <taxon>eudicotyledons</taxon>
        <taxon>Gunneridae</taxon>
        <taxon>Pentapetalae</taxon>
        <taxon>asterids</taxon>
        <taxon>campanulids</taxon>
        <taxon>Asterales</taxon>
        <taxon>Asteraceae</taxon>
        <taxon>Asteroideae</taxon>
        <taxon>Anthemideae</taxon>
        <taxon>Anthemidinae</taxon>
        <taxon>Tanacetum</taxon>
    </lineage>
</organism>
<feature type="compositionally biased region" description="Acidic residues" evidence="1">
    <location>
        <begin position="273"/>
        <end position="283"/>
    </location>
</feature>
<feature type="domain" description="Reverse transcriptase Ty1/copia-type" evidence="3">
    <location>
        <begin position="329"/>
        <end position="459"/>
    </location>
</feature>
<gene>
    <name evidence="6" type="ORF">Tci_044664</name>
</gene>
<dbReference type="InterPro" id="IPR016162">
    <property type="entry name" value="Ald_DH_N"/>
</dbReference>
<dbReference type="SUPFAM" id="SSF53720">
    <property type="entry name" value="ALDH-like"/>
    <property type="match status" value="1"/>
</dbReference>
<dbReference type="InterPro" id="IPR025452">
    <property type="entry name" value="DUF4218"/>
</dbReference>
<sequence>MGISKEKTDESLLVRKLLDSTPDRIIQIVASIEQTSDLDDITLDEITGKLKAFEERIKLRKGGQVKSQENLLFAQGEHSGKGRNCPQYLSELMNKKKLSQRASTLGLKGSRKLKPGALNLYVGNGHHAAVKAIRNFHLCLPSAVNCRAIPFSLQYLVNSFDVNSPPLSVLSILNFILISISIYLYPLSVHTIFCSWSLQPNNIEPLPFICTYDPSPKRTRPDTLSSISLKFLLVPVIWLLAPLSRLYDPVAKKKHVSRDVRFMETKPWDWDKDEVDTKEEEEATTSSTKNSGNRFDDTPVRGFKDLVEIYENIQEVEIGNLLLMEEEPHLKEEVYVTQPEGFVQQRNSGKVYKLIKALYGLRQAPRAWNVKLDQTLKSLDFKRCNLEQTVYTRRSKTSTLIVGVYVDDLIITGTPRKEIDVFKSQIKEKFEMSDLGLLAYYLGIEVTQTGGEITIKQTDGNPVDATYYRSLIGSLRYLLHTRPDLSYSVGLLSRFMQDPKDHHLKAVKQVIRYIKGTKEHGKIYKKEGGCKITGYIDSSYGINTDQGKGTTGIVFYFGESPITWCTQKQPTVALSSCESEFMAATGAACDNAANFIEFFAEEAKHVYESSFVCSKAGSSLALLLIYSFKLHPVGVVAAITPWNYPLEMITRKAGPALACGCIVVIKPSEPTPLIALAAAELAIQSGSPPDSMSHHLCHPLLLHLCHPLLLPLMCLKTLQISLKTLHQHRFDKNYTCWDLQGETREPQVDSQTFVSDNNHYENDSNDDNHRDNLDEMLHEAERLKQPGNDIDVYFRPLIDDMIDLWEKGVEIYDVYKKERFQLFAMIYCTINDFPAYRNLSGYSTKGEKACPICKKNTHSQWLTNCRKTIYMGHRRSLDRYHSYCKKKKLFNGTIEDRSMAERMDGYAAFSQVTDLNITFGKKLKLLQNKKDGVNARKEMVEIGIRNELAPQVTNETKMYLSLACYTLSKAEKTLFCECLHGVKVPSGYSANIKNLVSMKDLKCLGMKSHDCHVLLTQMIPIAIRGVLPPPVRQTITKLCLFFNMIHSKVINHEKLDELQRHIILILCQLEMYFPPSFFDVMVHLMSHIVEEIKLASPVFLRYMYPFERYSREKLARAPRDKNGIKTLPPELIDVSKNLVQATRELAQGSNKSKAGVDPLILVLGPEHGGRTTGYVLTGEKVACATATVYLTGDGTVHFKKLLKGHMKVLVIKVVEIHKSMEIPVLDDDISNLECAVKGFIQWPIASIARFTGMSKTPVSEVQTKRDKALEETTKHQKTMQKIDEGKERVEKGKAANRMSLQALEDEVPSNRPQSVIDGYNKWMSRGDYAEPYAISVNKKVFRQSDESYFAINATGIIELLTYKEPECGIVTLFEMSLYHHKGHSLQNKVVGSLKWEFPLVIRQPVNWECGYYVMKWMHDFVLKYQNENFPNVVPWINERPLENKELNAIMARGLHCGEIRPR</sequence>
<dbReference type="InterPro" id="IPR058352">
    <property type="entry name" value="DUF8039"/>
</dbReference>
<feature type="region of interest" description="Disordered" evidence="1">
    <location>
        <begin position="1261"/>
        <end position="1284"/>
    </location>
</feature>
<feature type="domain" description="DUF4218" evidence="4">
    <location>
        <begin position="1045"/>
        <end position="1109"/>
    </location>
</feature>
<dbReference type="Pfam" id="PF00171">
    <property type="entry name" value="Aldedh"/>
    <property type="match status" value="1"/>
</dbReference>
<dbReference type="CDD" id="cd09272">
    <property type="entry name" value="RNase_HI_RT_Ty1"/>
    <property type="match status" value="1"/>
</dbReference>
<evidence type="ECO:0000259" key="5">
    <source>
        <dbReference type="Pfam" id="PF26133"/>
    </source>
</evidence>